<dbReference type="InterPro" id="IPR052343">
    <property type="entry name" value="Retrotransposon-Effector_Assoc"/>
</dbReference>
<evidence type="ECO:0000313" key="3">
    <source>
        <dbReference type="Proteomes" id="UP000596661"/>
    </source>
</evidence>
<dbReference type="Pfam" id="PF00078">
    <property type="entry name" value="RVT_1"/>
    <property type="match status" value="1"/>
</dbReference>
<dbReference type="SUPFAM" id="SSF56672">
    <property type="entry name" value="DNA/RNA polymerases"/>
    <property type="match status" value="1"/>
</dbReference>
<proteinExistence type="predicted"/>
<dbReference type="Proteomes" id="UP000596661">
    <property type="component" value="Chromosome 4"/>
</dbReference>
<dbReference type="PROSITE" id="PS50878">
    <property type="entry name" value="RT_POL"/>
    <property type="match status" value="1"/>
</dbReference>
<dbReference type="Gene3D" id="3.30.420.10">
    <property type="entry name" value="Ribonuclease H-like superfamily/Ribonuclease H"/>
    <property type="match status" value="1"/>
</dbReference>
<dbReference type="InterPro" id="IPR043502">
    <property type="entry name" value="DNA/RNA_pol_sf"/>
</dbReference>
<evidence type="ECO:0000259" key="1">
    <source>
        <dbReference type="PROSITE" id="PS50878"/>
    </source>
</evidence>
<feature type="domain" description="Reverse transcriptase" evidence="1">
    <location>
        <begin position="202"/>
        <end position="458"/>
    </location>
</feature>
<dbReference type="GO" id="GO:0003676">
    <property type="term" value="F:nucleic acid binding"/>
    <property type="evidence" value="ECO:0007669"/>
    <property type="project" value="InterPro"/>
</dbReference>
<reference evidence="2" key="2">
    <citation type="submission" date="2021-03" db="UniProtKB">
        <authorList>
            <consortium name="EnsemblPlants"/>
        </authorList>
    </citation>
    <scope>IDENTIFICATION</scope>
</reference>
<dbReference type="InterPro" id="IPR036397">
    <property type="entry name" value="RNaseH_sf"/>
</dbReference>
<dbReference type="PANTHER" id="PTHR46890">
    <property type="entry name" value="NON-LTR RETROLELEMENT REVERSE TRANSCRIPTASE-LIKE PROTEIN-RELATED"/>
    <property type="match status" value="1"/>
</dbReference>
<protein>
    <recommendedName>
        <fullName evidence="1">Reverse transcriptase domain-containing protein</fullName>
    </recommendedName>
</protein>
<sequence length="708" mass="79570">MLVLTSSARNWNSTTADPTTQILRNLTACSLQLQTWHRNKFGDLPKKIKISQEKVEALHSSMDVSRSHFEEFKLGDSNTKFFHQRANSRHYSDTINSLLDDQAVMRTTQAEIGHIIESYFLNIYATAGVDLEALQQVLLTVLCTITAEFNQILTLPYIVDDIFNILSSMSDDNSSGSDGIFIMFYTNYCHIVGDLVYKAILRVLNDRGDPSYFNQTLITLIPKVKKPTSMSQLRPISLCTVLYKLVSKVIVLRLKPFLSLVISKSQSAFLQSRFITDGVLVAFELLHSLKHLKRGKEGYAAIKVDMSKVFDRVEWHFIQSMMITMGFDSAVVDLIIHCISSVSYSFTVNGFVQGQVTPTRGICQGDSLSPFLFIICAKGLSRLFQHEEQHGGQLWLSNISLTTIDVRQALLAKQAWLIFSNPNSLFSRILKPRYFKHSSFLNADLGSYPSLTWKGITSFKPLVFRGHDLAMKVSDLILDSCQWDYDQLVNLYLTLDVAKIQSISLTLFEHQDLLMWHHELKGVYTVKSGYSLVTKLDEHKPTNTTLLGKKRLDVTTAPVVASSPATSREDLWMNPPSGHLKLNTDAVVDTMNQVFGFNCTGEIIAAMSSPFHGCFTPDIMEALALMHSLQWLKDLQLLVHFIETDSLLVVKGLHSSKELVSNFHCLSNNISLLVSNFSGAQISHVYRSANNAAHLLARFALSVEAKKM</sequence>
<reference evidence="2" key="1">
    <citation type="submission" date="2018-11" db="EMBL/GenBank/DDBJ databases">
        <authorList>
            <person name="Grassa J C."/>
        </authorList>
    </citation>
    <scope>NUCLEOTIDE SEQUENCE [LARGE SCALE GENOMIC DNA]</scope>
</reference>
<dbReference type="EnsemblPlants" id="evm.model.04.1488">
    <property type="protein sequence ID" value="cds.evm.model.04.1488"/>
    <property type="gene ID" value="evm.TU.04.1488"/>
</dbReference>
<evidence type="ECO:0000313" key="2">
    <source>
        <dbReference type="EnsemblPlants" id="cds.evm.model.04.1488"/>
    </source>
</evidence>
<dbReference type="InterPro" id="IPR002156">
    <property type="entry name" value="RNaseH_domain"/>
</dbReference>
<dbReference type="EMBL" id="UZAU01000390">
    <property type="status" value="NOT_ANNOTATED_CDS"/>
    <property type="molecule type" value="Genomic_DNA"/>
</dbReference>
<organism evidence="2 3">
    <name type="scientific">Cannabis sativa</name>
    <name type="common">Hemp</name>
    <name type="synonym">Marijuana</name>
    <dbReference type="NCBI Taxonomy" id="3483"/>
    <lineage>
        <taxon>Eukaryota</taxon>
        <taxon>Viridiplantae</taxon>
        <taxon>Streptophyta</taxon>
        <taxon>Embryophyta</taxon>
        <taxon>Tracheophyta</taxon>
        <taxon>Spermatophyta</taxon>
        <taxon>Magnoliopsida</taxon>
        <taxon>eudicotyledons</taxon>
        <taxon>Gunneridae</taxon>
        <taxon>Pentapetalae</taxon>
        <taxon>rosids</taxon>
        <taxon>fabids</taxon>
        <taxon>Rosales</taxon>
        <taxon>Cannabaceae</taxon>
        <taxon>Cannabis</taxon>
    </lineage>
</organism>
<dbReference type="PANTHER" id="PTHR46890:SF48">
    <property type="entry name" value="RNA-DIRECTED DNA POLYMERASE"/>
    <property type="match status" value="1"/>
</dbReference>
<dbReference type="InterPro" id="IPR000477">
    <property type="entry name" value="RT_dom"/>
</dbReference>
<dbReference type="Gramene" id="evm.model.04.1488">
    <property type="protein sequence ID" value="cds.evm.model.04.1488"/>
    <property type="gene ID" value="evm.TU.04.1488"/>
</dbReference>
<name>A0A803PDB5_CANSA</name>
<keyword evidence="3" id="KW-1185">Reference proteome</keyword>
<dbReference type="GO" id="GO:0004523">
    <property type="term" value="F:RNA-DNA hybrid ribonuclease activity"/>
    <property type="evidence" value="ECO:0007669"/>
    <property type="project" value="InterPro"/>
</dbReference>
<dbReference type="CDD" id="cd06222">
    <property type="entry name" value="RNase_H_like"/>
    <property type="match status" value="1"/>
</dbReference>
<dbReference type="Pfam" id="PF13456">
    <property type="entry name" value="RVT_3"/>
    <property type="match status" value="1"/>
</dbReference>
<dbReference type="InterPro" id="IPR012337">
    <property type="entry name" value="RNaseH-like_sf"/>
</dbReference>
<dbReference type="SUPFAM" id="SSF53098">
    <property type="entry name" value="Ribonuclease H-like"/>
    <property type="match status" value="1"/>
</dbReference>
<dbReference type="AlphaFoldDB" id="A0A803PDB5"/>
<dbReference type="InterPro" id="IPR044730">
    <property type="entry name" value="RNase_H-like_dom_plant"/>
</dbReference>
<dbReference type="CDD" id="cd01650">
    <property type="entry name" value="RT_nLTR_like"/>
    <property type="match status" value="1"/>
</dbReference>
<accession>A0A803PDB5</accession>